<proteinExistence type="predicted"/>
<sequence length="303" mass="34176">MKEPVLVIMAAGMGSRYGGLKQIDPMDREGHILIDFSLYDAGKAGFHKVVFIIKKENEADFKAVIGNRIEKSMEVSYVYQDWTLPEGFSVPEGRTKPFGTGHAVLCCAPVIDGPFAVINADDYYGKHAFSLIYDYLAHPVAEEPYHYAMVGYQLEKTLTDHGHVARGICTVDEDGMLTGITERTHIEKRDGKIQYTGDDGISWHEIPAGSVVSMNMWGFTESILVELRERFPRFLVENLAKNPLKCEYFLPAVVGALLEEKKAEVTVLRSPDQWYGVTYHADKPVVEEAIRQMKEWGDYPQNF</sequence>
<keyword evidence="2" id="KW-1185">Reference proteome</keyword>
<dbReference type="Gene3D" id="3.90.550.10">
    <property type="entry name" value="Spore Coat Polysaccharide Biosynthesis Protein SpsA, Chain A"/>
    <property type="match status" value="1"/>
</dbReference>
<accession>A0ABR7IBU1</accession>
<evidence type="ECO:0000313" key="1">
    <source>
        <dbReference type="EMBL" id="MBC5754372.1"/>
    </source>
</evidence>
<name>A0ABR7IBU1_9FIRM</name>
<dbReference type="RefSeq" id="WP_186982434.1">
    <property type="nucleotide sequence ID" value="NZ_JACOQH010000007.1"/>
</dbReference>
<reference evidence="1 2" key="1">
    <citation type="submission" date="2020-08" db="EMBL/GenBank/DDBJ databases">
        <title>Genome public.</title>
        <authorList>
            <person name="Liu C."/>
            <person name="Sun Q."/>
        </authorList>
    </citation>
    <scope>NUCLEOTIDE SEQUENCE [LARGE SCALE GENOMIC DNA]</scope>
    <source>
        <strain evidence="1 2">BX0805</strain>
    </source>
</reference>
<comment type="caution">
    <text evidence="1">The sequence shown here is derived from an EMBL/GenBank/DDBJ whole genome shotgun (WGS) entry which is preliminary data.</text>
</comment>
<dbReference type="Proteomes" id="UP000621540">
    <property type="component" value="Unassembled WGS sequence"/>
</dbReference>
<protein>
    <submittedName>
        <fullName evidence="1">Nucleotidyltransferase</fullName>
    </submittedName>
</protein>
<evidence type="ECO:0000313" key="2">
    <source>
        <dbReference type="Proteomes" id="UP000621540"/>
    </source>
</evidence>
<organism evidence="1 2">
    <name type="scientific">Roseburia yibonii</name>
    <dbReference type="NCBI Taxonomy" id="2763063"/>
    <lineage>
        <taxon>Bacteria</taxon>
        <taxon>Bacillati</taxon>
        <taxon>Bacillota</taxon>
        <taxon>Clostridia</taxon>
        <taxon>Lachnospirales</taxon>
        <taxon>Lachnospiraceae</taxon>
        <taxon>Roseburia</taxon>
    </lineage>
</organism>
<dbReference type="SUPFAM" id="SSF53448">
    <property type="entry name" value="Nucleotide-diphospho-sugar transferases"/>
    <property type="match status" value="1"/>
</dbReference>
<gene>
    <name evidence="1" type="ORF">H8Z76_10185</name>
</gene>
<dbReference type="EMBL" id="JACOQH010000007">
    <property type="protein sequence ID" value="MBC5754372.1"/>
    <property type="molecule type" value="Genomic_DNA"/>
</dbReference>
<dbReference type="InterPro" id="IPR029044">
    <property type="entry name" value="Nucleotide-diphossugar_trans"/>
</dbReference>